<evidence type="ECO:0000259" key="4">
    <source>
        <dbReference type="Pfam" id="PF12708"/>
    </source>
</evidence>
<dbReference type="GO" id="GO:0051701">
    <property type="term" value="P:biological process involved in interaction with host"/>
    <property type="evidence" value="ECO:0007669"/>
    <property type="project" value="UniProtKB-ARBA"/>
</dbReference>
<dbReference type="InterPro" id="IPR024535">
    <property type="entry name" value="RHGA/B-epi-like_pectate_lyase"/>
</dbReference>
<evidence type="ECO:0000313" key="5">
    <source>
        <dbReference type="EMBL" id="QQO40365.1"/>
    </source>
</evidence>
<dbReference type="InterPro" id="IPR011050">
    <property type="entry name" value="Pectin_lyase_fold/virulence"/>
</dbReference>
<dbReference type="EMBL" id="MW394467">
    <property type="protein sequence ID" value="QQO40365.1"/>
    <property type="molecule type" value="Genomic_DNA"/>
</dbReference>
<dbReference type="SUPFAM" id="SSF51126">
    <property type="entry name" value="Pectin lyase-like"/>
    <property type="match status" value="1"/>
</dbReference>
<dbReference type="SMART" id="SM00710">
    <property type="entry name" value="PbH1"/>
    <property type="match status" value="7"/>
</dbReference>
<evidence type="ECO:0000313" key="6">
    <source>
        <dbReference type="Proteomes" id="UP000595376"/>
    </source>
</evidence>
<organism evidence="5 6">
    <name type="scientific">Bacillus phage 268TH004</name>
    <dbReference type="NCBI Taxonomy" id="2801523"/>
    <lineage>
        <taxon>Viruses</taxon>
        <taxon>Duplodnaviria</taxon>
        <taxon>Heunggongvirae</taxon>
        <taxon>Uroviricota</taxon>
        <taxon>Caudoviricetes</taxon>
        <taxon>Ehrlichviridae</taxon>
        <taxon>Gettysburgvirus</taxon>
        <taxon>Gettysburgvirus gv268TH004</taxon>
    </lineage>
</organism>
<proteinExistence type="predicted"/>
<evidence type="ECO:0000256" key="1">
    <source>
        <dbReference type="ARBA" id="ARBA00004328"/>
    </source>
</evidence>
<sequence>MPEYTDNLGLYKPNRQDDVDIDTSLTTNFETIDAKLGSALFKGNTQYQNLRARFEDIESLLNEGNGFNVRAYGAKGDGETDDTEAFIAAIGDGNRTVRVPAGHYRVREVKLPSNTYFIGEGKDLTIISSTDTAPTDNTIVSNADWINGNVNIVIKGMTVDWNKKGTRLSAEYPPRPWGCSVALIGATDCYIDDVFAKDGKVHCFEFTAPRDAKTPRLKRVWVSNCIATGAGDDNFTTHYCDHVYIENCYSYDPMGTFSNTSNTNCFEIDDGSTQVHISNCLAVGGMRGYEIKAHGEAPSGMNSSLTNCTAMHNIMGINIRHIGHHLATEPTSTTAWDITISDCWIYDPKRNAGIYDSNPVRAMEVSAYRNVNISNLHIINLGGSEIAPDDNVTEFRFKSENINVSNLTIRGFTEQAYDINVVGGENSKGRVNFINTTLWKSAKSGVFTGSGINNCNFISGQFIKDGGTGTYGFDMMEQGNNIIAFHQYGYATPARIDSTNYSHIPNRLRNGFLTGSSSGHPIHENSAVLASTSNPKATGDKSAVISSVGGSASGDRSTVINSSGSSATANASVVINGYNVINPTSDSIAGGYGSGSPSSTNRKWDINSSNGNIKAAGTVTGSSSFSDYAEYFESVDGTKIPTGTIVALEGGRIRPAQEGDYLLGVISETAGVVLGEASFSYAQRYLTNEFGGYIYEDVEITEQDENGLVTKRTIRVPKENPAYNGNVEYVSRADREEWNVVGLLGQVYVRIDETVEAGAFVTAKNGIATVSSEPTGWKVMGVTSLYDPEKGYGVAKIFIR</sequence>
<dbReference type="Pfam" id="PF11962">
    <property type="entry name" value="Peptidase_G2"/>
    <property type="match status" value="1"/>
</dbReference>
<comment type="subcellular location">
    <subcellularLocation>
        <location evidence="1">Virion</location>
    </subcellularLocation>
</comment>
<evidence type="ECO:0000259" key="3">
    <source>
        <dbReference type="Pfam" id="PF11962"/>
    </source>
</evidence>
<dbReference type="Gene3D" id="2.40.300.10">
    <property type="entry name" value="Head decoration protein D"/>
    <property type="match status" value="1"/>
</dbReference>
<dbReference type="Pfam" id="PF12708">
    <property type="entry name" value="Pect-lyase_RHGA_epim"/>
    <property type="match status" value="1"/>
</dbReference>
<keyword evidence="2" id="KW-0946">Virion</keyword>
<dbReference type="GO" id="GO:0044423">
    <property type="term" value="C:virion component"/>
    <property type="evidence" value="ECO:0007669"/>
    <property type="project" value="UniProtKB-KW"/>
</dbReference>
<dbReference type="InterPro" id="IPR012334">
    <property type="entry name" value="Pectin_lyas_fold"/>
</dbReference>
<evidence type="ECO:0000256" key="2">
    <source>
        <dbReference type="ARBA" id="ARBA00022844"/>
    </source>
</evidence>
<dbReference type="GO" id="GO:0019058">
    <property type="term" value="P:viral life cycle"/>
    <property type="evidence" value="ECO:0007669"/>
    <property type="project" value="UniProtKB-ARBA"/>
</dbReference>
<keyword evidence="6" id="KW-1185">Reference proteome</keyword>
<accession>A0A7T8C3T8</accession>
<reference evidence="5 6" key="1">
    <citation type="submission" date="2020-12" db="EMBL/GenBank/DDBJ databases">
        <authorList>
            <person name="Goubet-McCall L."/>
            <person name="Delesalle V.A."/>
            <person name="Krukonis G.P."/>
        </authorList>
    </citation>
    <scope>NUCLEOTIDE SEQUENCE [LARGE SCALE GENOMIC DNA]</scope>
</reference>
<feature type="domain" description="Rhamnogalacturonase A/B/Epimerase-like pectate lyase" evidence="4">
    <location>
        <begin position="67"/>
        <end position="149"/>
    </location>
</feature>
<dbReference type="Proteomes" id="UP000595376">
    <property type="component" value="Segment"/>
</dbReference>
<protein>
    <submittedName>
        <fullName evidence="5">Peptidase G2</fullName>
    </submittedName>
</protein>
<feature type="domain" description="Peptidase G2 IMC autoproteolytic cleavage" evidence="3">
    <location>
        <begin position="572"/>
        <end position="800"/>
    </location>
</feature>
<dbReference type="Gene3D" id="4.10.80.40">
    <property type="entry name" value="succinate dehydrogenase protein domain"/>
    <property type="match status" value="1"/>
</dbReference>
<gene>
    <name evidence="5" type="primary">20</name>
    <name evidence="5" type="ORF">268TH004_20</name>
</gene>
<name>A0A7T8C3T8_9CAUD</name>
<dbReference type="InterPro" id="IPR021865">
    <property type="entry name" value="Peptidase_G2"/>
</dbReference>
<dbReference type="Gene3D" id="2.160.20.10">
    <property type="entry name" value="Single-stranded right-handed beta-helix, Pectin lyase-like"/>
    <property type="match status" value="1"/>
</dbReference>
<dbReference type="InterPro" id="IPR006626">
    <property type="entry name" value="PbH1"/>
</dbReference>